<accession>A0A4Q0Y2P2</accession>
<organism evidence="2 3">
    <name type="scientific">Halarcobacter anaerophilus</name>
    <dbReference type="NCBI Taxonomy" id="877500"/>
    <lineage>
        <taxon>Bacteria</taxon>
        <taxon>Pseudomonadati</taxon>
        <taxon>Campylobacterota</taxon>
        <taxon>Epsilonproteobacteria</taxon>
        <taxon>Campylobacterales</taxon>
        <taxon>Arcobacteraceae</taxon>
        <taxon>Halarcobacter</taxon>
    </lineage>
</organism>
<dbReference type="Pfam" id="PF02663">
    <property type="entry name" value="FmdE"/>
    <property type="match status" value="1"/>
</dbReference>
<dbReference type="STRING" id="877500.GCA_000935065_00983"/>
<protein>
    <recommendedName>
        <fullName evidence="1">Formylmethanofuran dehydrogenase subunit E domain-containing protein</fullName>
    </recommendedName>
</protein>
<proteinExistence type="predicted"/>
<dbReference type="InterPro" id="IPR003814">
    <property type="entry name" value="FmdEsu_dom"/>
</dbReference>
<reference evidence="2 3" key="1">
    <citation type="submission" date="2017-10" db="EMBL/GenBank/DDBJ databases">
        <title>Genomics of the genus Arcobacter.</title>
        <authorList>
            <person name="Perez-Cataluna A."/>
            <person name="Figueras M.J."/>
        </authorList>
    </citation>
    <scope>NUCLEOTIDE SEQUENCE [LARGE SCALE GENOMIC DNA]</scope>
    <source>
        <strain evidence="2 3">DSM 24636</strain>
    </source>
</reference>
<evidence type="ECO:0000259" key="1">
    <source>
        <dbReference type="Pfam" id="PF02663"/>
    </source>
</evidence>
<dbReference type="OrthoDB" id="259311at2"/>
<keyword evidence="3" id="KW-1185">Reference proteome</keyword>
<evidence type="ECO:0000313" key="3">
    <source>
        <dbReference type="Proteomes" id="UP000290191"/>
    </source>
</evidence>
<dbReference type="Proteomes" id="UP000290191">
    <property type="component" value="Unassembled WGS sequence"/>
</dbReference>
<evidence type="ECO:0000313" key="2">
    <source>
        <dbReference type="EMBL" id="RXJ62531.1"/>
    </source>
</evidence>
<dbReference type="EMBL" id="PDKO01000008">
    <property type="protein sequence ID" value="RXJ62531.1"/>
    <property type="molecule type" value="Genomic_DNA"/>
</dbReference>
<feature type="domain" description="Formylmethanofuran dehydrogenase subunit E" evidence="1">
    <location>
        <begin position="43"/>
        <end position="189"/>
    </location>
</feature>
<gene>
    <name evidence="2" type="ORF">CRV06_10340</name>
</gene>
<comment type="caution">
    <text evidence="2">The sequence shown here is derived from an EMBL/GenBank/DDBJ whole genome shotgun (WGS) entry which is preliminary data.</text>
</comment>
<dbReference type="AlphaFoldDB" id="A0A4Q0Y2P2"/>
<sequence length="197" mass="22679">MNYPNFFNDIETIKLKDELSEYLGAFEKGIIEFSYLDIVKSSGHSCPTIAGAYIMTLKALKELYKDEMPKRGEIFVSFRENSKEGVTGVIANVVTQITGATESLGFKGLNGKFERFGLMKFNEDITLSIKFQRLDTKKFVEIIYNPDLIPLNPKINQLHQKIRQNRALEEEKIEFGKLWQERVNTIFKNIDKVVTII</sequence>
<dbReference type="RefSeq" id="WP_129082415.1">
    <property type="nucleotide sequence ID" value="NZ_CP041070.1"/>
</dbReference>
<dbReference type="Gene3D" id="3.30.1330.130">
    <property type="match status" value="1"/>
</dbReference>
<name>A0A4Q0Y2P2_9BACT</name>